<dbReference type="PANTHER" id="PTHR23505">
    <property type="entry name" value="SPINSTER"/>
    <property type="match status" value="1"/>
</dbReference>
<evidence type="ECO:0000313" key="9">
    <source>
        <dbReference type="Proteomes" id="UP000604046"/>
    </source>
</evidence>
<evidence type="ECO:0008006" key="10">
    <source>
        <dbReference type="Google" id="ProtNLM"/>
    </source>
</evidence>
<reference evidence="8" key="1">
    <citation type="submission" date="2021-02" db="EMBL/GenBank/DDBJ databases">
        <authorList>
            <person name="Dougan E. K."/>
            <person name="Rhodes N."/>
            <person name="Thang M."/>
            <person name="Chan C."/>
        </authorList>
    </citation>
    <scope>NUCLEOTIDE SEQUENCE</scope>
</reference>
<keyword evidence="2" id="KW-0813">Transport</keyword>
<keyword evidence="4 7" id="KW-1133">Transmembrane helix</keyword>
<feature type="transmembrane region" description="Helical" evidence="7">
    <location>
        <begin position="139"/>
        <end position="158"/>
    </location>
</feature>
<keyword evidence="3 7" id="KW-0812">Transmembrane</keyword>
<dbReference type="Pfam" id="PF07690">
    <property type="entry name" value="MFS_1"/>
    <property type="match status" value="1"/>
</dbReference>
<evidence type="ECO:0000256" key="2">
    <source>
        <dbReference type="ARBA" id="ARBA00022448"/>
    </source>
</evidence>
<dbReference type="Gene3D" id="1.20.1250.20">
    <property type="entry name" value="MFS general substrate transporter like domains"/>
    <property type="match status" value="2"/>
</dbReference>
<feature type="transmembrane region" description="Helical" evidence="7">
    <location>
        <begin position="350"/>
        <end position="373"/>
    </location>
</feature>
<feature type="transmembrane region" description="Helical" evidence="7">
    <location>
        <begin position="410"/>
        <end position="431"/>
    </location>
</feature>
<organism evidence="8 9">
    <name type="scientific">Symbiodinium natans</name>
    <dbReference type="NCBI Taxonomy" id="878477"/>
    <lineage>
        <taxon>Eukaryota</taxon>
        <taxon>Sar</taxon>
        <taxon>Alveolata</taxon>
        <taxon>Dinophyceae</taxon>
        <taxon>Suessiales</taxon>
        <taxon>Symbiodiniaceae</taxon>
        <taxon>Symbiodinium</taxon>
    </lineage>
</organism>
<dbReference type="InterPro" id="IPR044770">
    <property type="entry name" value="MFS_spinster-like"/>
</dbReference>
<name>A0A812U7R0_9DINO</name>
<dbReference type="AlphaFoldDB" id="A0A812U7R0"/>
<dbReference type="InterPro" id="IPR036259">
    <property type="entry name" value="MFS_trans_sf"/>
</dbReference>
<protein>
    <recommendedName>
        <fullName evidence="10">Major facilitator superfamily (MFS) profile domain-containing protein</fullName>
    </recommendedName>
</protein>
<keyword evidence="9" id="KW-1185">Reference proteome</keyword>
<dbReference type="GO" id="GO:0022857">
    <property type="term" value="F:transmembrane transporter activity"/>
    <property type="evidence" value="ECO:0007669"/>
    <property type="project" value="InterPro"/>
</dbReference>
<dbReference type="OrthoDB" id="6770063at2759"/>
<dbReference type="PANTHER" id="PTHR23505:SF9">
    <property type="entry name" value="PROTEIN, PUTATIVE-RELATED"/>
    <property type="match status" value="1"/>
</dbReference>
<evidence type="ECO:0000256" key="3">
    <source>
        <dbReference type="ARBA" id="ARBA00022692"/>
    </source>
</evidence>
<evidence type="ECO:0000256" key="1">
    <source>
        <dbReference type="ARBA" id="ARBA00004141"/>
    </source>
</evidence>
<proteinExistence type="inferred from homology"/>
<comment type="caution">
    <text evidence="8">The sequence shown here is derived from an EMBL/GenBank/DDBJ whole genome shotgun (WGS) entry which is preliminary data.</text>
</comment>
<feature type="transmembrane region" description="Helical" evidence="7">
    <location>
        <begin position="379"/>
        <end position="398"/>
    </location>
</feature>
<accession>A0A812U7R0</accession>
<sequence>MAAPFRYLLLFTGFSACAQFDSGALGGFVDYLRNDLGFSTQDIGLVNAMEYVLLPLASPLIPCLFKFLKVKIVLLLCLAGNMLGVCGLAAGPWMQQSGDSAFTLFLVSRAVSGMCHAGIAVYGSVWVDLHAPKDQAASWLGAMQASSLVGLVIGYIIAGYSKDWVAVFCLNLLWFAATFLWLACAAPEHIGNTTAVAGGHRTESRVRLSFVSVPSGSFVNQADWSEEGPDAQTEDPAAHLVGSRSETETGAPVENLPVYALMALCVSSLFFVSGGLQFWATPYMEQIRLKEISPSRSCTVDVQKDIHNLVVTLVAVITLTAPTFGVFLGGSAVDSIGGYRGKSGRKALQLLAGGAAMAMAFGAVACFSTNFWLAVSCFWIFNMLGAALLPGAFGLMLSAVRPQRTSAASAIAQIPINLIGMAGGAYIPGWLTGCNTEELPNVRMCDADCDFALGLRSLLLGPVFGFLALILALCLYRGPSEPAADRPPGGSECALGVQVQD</sequence>
<gene>
    <name evidence="8" type="ORF">SNAT2548_LOCUS31435</name>
</gene>
<feature type="transmembrane region" description="Helical" evidence="7">
    <location>
        <begin position="164"/>
        <end position="184"/>
    </location>
</feature>
<evidence type="ECO:0000256" key="7">
    <source>
        <dbReference type="SAM" id="Phobius"/>
    </source>
</evidence>
<evidence type="ECO:0000256" key="6">
    <source>
        <dbReference type="ARBA" id="ARBA00024338"/>
    </source>
</evidence>
<dbReference type="SUPFAM" id="SSF103473">
    <property type="entry name" value="MFS general substrate transporter"/>
    <property type="match status" value="1"/>
</dbReference>
<feature type="transmembrane region" description="Helical" evidence="7">
    <location>
        <begin position="72"/>
        <end position="94"/>
    </location>
</feature>
<dbReference type="EMBL" id="CAJNDS010002658">
    <property type="protein sequence ID" value="CAE7558308.1"/>
    <property type="molecule type" value="Genomic_DNA"/>
</dbReference>
<dbReference type="Proteomes" id="UP000604046">
    <property type="component" value="Unassembled WGS sequence"/>
</dbReference>
<dbReference type="InterPro" id="IPR011701">
    <property type="entry name" value="MFS"/>
</dbReference>
<comment type="subcellular location">
    <subcellularLocation>
        <location evidence="1">Membrane</location>
        <topology evidence="1">Multi-pass membrane protein</topology>
    </subcellularLocation>
</comment>
<comment type="similarity">
    <text evidence="6">Belongs to the major facilitator superfamily. Spinster (TC 2.A.1.49) family.</text>
</comment>
<feature type="transmembrane region" description="Helical" evidence="7">
    <location>
        <begin position="45"/>
        <end position="65"/>
    </location>
</feature>
<dbReference type="GO" id="GO:0016020">
    <property type="term" value="C:membrane"/>
    <property type="evidence" value="ECO:0007669"/>
    <property type="project" value="UniProtKB-SubCell"/>
</dbReference>
<feature type="transmembrane region" description="Helical" evidence="7">
    <location>
        <begin position="258"/>
        <end position="280"/>
    </location>
</feature>
<feature type="transmembrane region" description="Helical" evidence="7">
    <location>
        <begin position="451"/>
        <end position="476"/>
    </location>
</feature>
<dbReference type="PROSITE" id="PS51257">
    <property type="entry name" value="PROKAR_LIPOPROTEIN"/>
    <property type="match status" value="1"/>
</dbReference>
<evidence type="ECO:0000313" key="8">
    <source>
        <dbReference type="EMBL" id="CAE7558308.1"/>
    </source>
</evidence>
<feature type="transmembrane region" description="Helical" evidence="7">
    <location>
        <begin position="309"/>
        <end position="329"/>
    </location>
</feature>
<evidence type="ECO:0000256" key="4">
    <source>
        <dbReference type="ARBA" id="ARBA00022989"/>
    </source>
</evidence>
<evidence type="ECO:0000256" key="5">
    <source>
        <dbReference type="ARBA" id="ARBA00023136"/>
    </source>
</evidence>
<keyword evidence="5 7" id="KW-0472">Membrane</keyword>